<dbReference type="Proteomes" id="UP001480595">
    <property type="component" value="Unassembled WGS sequence"/>
</dbReference>
<dbReference type="Pfam" id="PF13279">
    <property type="entry name" value="4HBT_2"/>
    <property type="match status" value="1"/>
</dbReference>
<reference evidence="2 3" key="1">
    <citation type="submission" date="2023-01" db="EMBL/GenBank/DDBJ databases">
        <title>Analysis of 21 Apiospora genomes using comparative genomics revels a genus with tremendous synthesis potential of carbohydrate active enzymes and secondary metabolites.</title>
        <authorList>
            <person name="Sorensen T."/>
        </authorList>
    </citation>
    <scope>NUCLEOTIDE SEQUENCE [LARGE SCALE GENOMIC DNA]</scope>
    <source>
        <strain evidence="2 3">CBS 135458</strain>
    </source>
</reference>
<dbReference type="SUPFAM" id="SSF54637">
    <property type="entry name" value="Thioesterase/thiol ester dehydrase-isomerase"/>
    <property type="match status" value="1"/>
</dbReference>
<dbReference type="PANTHER" id="PTHR12475:SF4">
    <property type="entry name" value="PROTEIN THEM6"/>
    <property type="match status" value="1"/>
</dbReference>
<comment type="similarity">
    <text evidence="1">Belongs to the lcsJ thioesterase family.</text>
</comment>
<evidence type="ECO:0000313" key="3">
    <source>
        <dbReference type="Proteomes" id="UP001480595"/>
    </source>
</evidence>
<dbReference type="InterPro" id="IPR051490">
    <property type="entry name" value="THEM6_lcsJ_thioesterase"/>
</dbReference>
<comment type="caution">
    <text evidence="2">The sequence shown here is derived from an EMBL/GenBank/DDBJ whole genome shotgun (WGS) entry which is preliminary data.</text>
</comment>
<dbReference type="GeneID" id="92087950"/>
<organism evidence="2 3">
    <name type="scientific">Apiospora phragmitis</name>
    <dbReference type="NCBI Taxonomy" id="2905665"/>
    <lineage>
        <taxon>Eukaryota</taxon>
        <taxon>Fungi</taxon>
        <taxon>Dikarya</taxon>
        <taxon>Ascomycota</taxon>
        <taxon>Pezizomycotina</taxon>
        <taxon>Sordariomycetes</taxon>
        <taxon>Xylariomycetidae</taxon>
        <taxon>Amphisphaeriales</taxon>
        <taxon>Apiosporaceae</taxon>
        <taxon>Apiospora</taxon>
    </lineage>
</organism>
<evidence type="ECO:0000313" key="2">
    <source>
        <dbReference type="EMBL" id="KAK8076206.1"/>
    </source>
</evidence>
<protein>
    <submittedName>
        <fullName evidence="2">Thioesterase atnL</fullName>
    </submittedName>
</protein>
<accession>A0ABR1W0X3</accession>
<dbReference type="EMBL" id="JAQQWL010000004">
    <property type="protein sequence ID" value="KAK8076206.1"/>
    <property type="molecule type" value="Genomic_DNA"/>
</dbReference>
<dbReference type="InterPro" id="IPR029069">
    <property type="entry name" value="HotDog_dom_sf"/>
</dbReference>
<name>A0ABR1W0X3_9PEZI</name>
<dbReference type="Gene3D" id="3.10.129.10">
    <property type="entry name" value="Hotdog Thioesterase"/>
    <property type="match status" value="1"/>
</dbReference>
<dbReference type="CDD" id="cd00586">
    <property type="entry name" value="4HBT"/>
    <property type="match status" value="1"/>
</dbReference>
<proteinExistence type="inferred from homology"/>
<gene>
    <name evidence="2" type="ORF">PG994_003478</name>
</gene>
<evidence type="ECO:0000256" key="1">
    <source>
        <dbReference type="ARBA" id="ARBA00038476"/>
    </source>
</evidence>
<sequence>MDRISVVHKFLDERSLLPMEVPECVLALVRRLQLLSYWELAALASVLGFAAANLKALPLAHSLRLLPSLGRLFAPRLFGHRSGKARKQPSNAVATAPGEEAAAAAAAMAAAHPPLFRHHTTSSRAIPLDLDLNMHKSNSTFFADADVSRAALLTSMLSDALAARGGALFVLAGTQCKFLREIRPLQAYAVASQVLAWTDKALYTVTYFVSPRRGDAGAVCGLPGGPNAVLKEDKLRRKVFAILVSKYVFKAGRATVAPAKVFDAAGLLLLSGGDEKELGGKEDRKEAATILSAEEVEEVVQNGMQFVRDCML</sequence>
<dbReference type="PANTHER" id="PTHR12475">
    <property type="match status" value="1"/>
</dbReference>
<dbReference type="RefSeq" id="XP_066719165.1">
    <property type="nucleotide sequence ID" value="XM_066854887.1"/>
</dbReference>
<keyword evidence="3" id="KW-1185">Reference proteome</keyword>